<reference evidence="1" key="1">
    <citation type="journal article" date="2014" name="Front. Microbiol.">
        <title>High frequency of phylogenetically diverse reductive dehalogenase-homologous genes in deep subseafloor sedimentary metagenomes.</title>
        <authorList>
            <person name="Kawai M."/>
            <person name="Futagami T."/>
            <person name="Toyoda A."/>
            <person name="Takaki Y."/>
            <person name="Nishi S."/>
            <person name="Hori S."/>
            <person name="Arai W."/>
            <person name="Tsubouchi T."/>
            <person name="Morono Y."/>
            <person name="Uchiyama I."/>
            <person name="Ito T."/>
            <person name="Fujiyama A."/>
            <person name="Inagaki F."/>
            <person name="Takami H."/>
        </authorList>
    </citation>
    <scope>NUCLEOTIDE SEQUENCE</scope>
    <source>
        <strain evidence="1">Expedition CK06-06</strain>
    </source>
</reference>
<comment type="caution">
    <text evidence="1">The sequence shown here is derived from an EMBL/GenBank/DDBJ whole genome shotgun (WGS) entry which is preliminary data.</text>
</comment>
<organism evidence="1">
    <name type="scientific">marine sediment metagenome</name>
    <dbReference type="NCBI Taxonomy" id="412755"/>
    <lineage>
        <taxon>unclassified sequences</taxon>
        <taxon>metagenomes</taxon>
        <taxon>ecological metagenomes</taxon>
    </lineage>
</organism>
<gene>
    <name evidence="1" type="ORF">S01H1_35958</name>
</gene>
<evidence type="ECO:0000313" key="1">
    <source>
        <dbReference type="EMBL" id="GAG13886.1"/>
    </source>
</evidence>
<sequence length="97" mass="11473">YSAPREYVNDISMFLEFKNNLWIMTSSSDKEKGILIDVYNFEGQYIDKFYLKFHEAIDPISLGNRPMTISGDNLFMLVRNDDETYSIKKFLIENKNQ</sequence>
<proteinExistence type="predicted"/>
<accession>X0WMG3</accession>
<dbReference type="AlphaFoldDB" id="X0WMG3"/>
<name>X0WMG3_9ZZZZ</name>
<evidence type="ECO:0008006" key="2">
    <source>
        <dbReference type="Google" id="ProtNLM"/>
    </source>
</evidence>
<dbReference type="EMBL" id="BARS01022496">
    <property type="protein sequence ID" value="GAG13886.1"/>
    <property type="molecule type" value="Genomic_DNA"/>
</dbReference>
<feature type="non-terminal residue" evidence="1">
    <location>
        <position position="1"/>
    </location>
</feature>
<protein>
    <recommendedName>
        <fullName evidence="2">Phytase-like domain-containing protein</fullName>
    </recommendedName>
</protein>